<accession>A0ACD3SND0</accession>
<dbReference type="EMBL" id="AKCV02000020">
    <property type="protein sequence ID" value="TMS57707.1"/>
    <property type="molecule type" value="Genomic_DNA"/>
</dbReference>
<name>A0ACD3SND0_9BURK</name>
<gene>
    <name evidence="1" type="ORF">MW7_011110</name>
</gene>
<comment type="caution">
    <text evidence="1">The sequence shown here is derived from an EMBL/GenBank/DDBJ whole genome shotgun (WGS) entry which is preliminary data.</text>
</comment>
<evidence type="ECO:0000313" key="2">
    <source>
        <dbReference type="Proteomes" id="UP000004277"/>
    </source>
</evidence>
<protein>
    <submittedName>
        <fullName evidence="1">Uncharacterized protein</fullName>
    </submittedName>
</protein>
<sequence length="90" mass="10164">MDTLYIVLLTLSAMLAAGLLLAPMVIFIRKVETVLSEDLGSAPTQVRRQVGRRCYFCMILGSVRYYYTPAAVANRMAALIRMQYVQFHDS</sequence>
<reference evidence="1" key="1">
    <citation type="submission" date="2019-05" db="EMBL/GenBank/DDBJ databases">
        <title>Revised genome assembly of Burkholderiaceae (previously Ralstonia) sp. PBA.</title>
        <authorList>
            <person name="Gan H.M."/>
        </authorList>
    </citation>
    <scope>NUCLEOTIDE SEQUENCE</scope>
    <source>
        <strain evidence="1">PBA</strain>
    </source>
</reference>
<keyword evidence="2" id="KW-1185">Reference proteome</keyword>
<evidence type="ECO:0000313" key="1">
    <source>
        <dbReference type="EMBL" id="TMS57707.1"/>
    </source>
</evidence>
<dbReference type="Proteomes" id="UP000004277">
    <property type="component" value="Unassembled WGS sequence"/>
</dbReference>
<organism evidence="1 2">
    <name type="scientific">Imbroritus primus</name>
    <dbReference type="NCBI Taxonomy" id="3058603"/>
    <lineage>
        <taxon>Bacteria</taxon>
        <taxon>Pseudomonadati</taxon>
        <taxon>Pseudomonadota</taxon>
        <taxon>Betaproteobacteria</taxon>
        <taxon>Burkholderiales</taxon>
        <taxon>Burkholderiaceae</taxon>
        <taxon>Imbroritus</taxon>
    </lineage>
</organism>
<proteinExistence type="predicted"/>